<dbReference type="OrthoDB" id="3185659at2"/>
<organism evidence="7 8">
    <name type="scientific">Mycolicibacterium chitae</name>
    <name type="common">Mycobacterium chitae</name>
    <dbReference type="NCBI Taxonomy" id="1792"/>
    <lineage>
        <taxon>Bacteria</taxon>
        <taxon>Bacillati</taxon>
        <taxon>Actinomycetota</taxon>
        <taxon>Actinomycetes</taxon>
        <taxon>Mycobacteriales</taxon>
        <taxon>Mycobacteriaceae</taxon>
        <taxon>Mycolicibacterium</taxon>
    </lineage>
</organism>
<dbReference type="InterPro" id="IPR008927">
    <property type="entry name" value="6-PGluconate_DH-like_C_sf"/>
</dbReference>
<dbReference type="Pfam" id="PF14833">
    <property type="entry name" value="NAD_binding_11"/>
    <property type="match status" value="1"/>
</dbReference>
<dbReference type="EMBL" id="LR134355">
    <property type="protein sequence ID" value="VEG49261.1"/>
    <property type="molecule type" value="Genomic_DNA"/>
</dbReference>
<reference evidence="7 8" key="1">
    <citation type="submission" date="2018-12" db="EMBL/GenBank/DDBJ databases">
        <authorList>
            <consortium name="Pathogen Informatics"/>
        </authorList>
    </citation>
    <scope>NUCLEOTIDE SEQUENCE [LARGE SCALE GENOMIC DNA]</scope>
    <source>
        <strain evidence="7 8">NCTC10485</strain>
    </source>
</reference>
<dbReference type="PANTHER" id="PTHR43060">
    <property type="entry name" value="3-HYDROXYISOBUTYRATE DEHYDROGENASE-LIKE 1, MITOCHONDRIAL-RELATED"/>
    <property type="match status" value="1"/>
</dbReference>
<dbReference type="SUPFAM" id="SSF48179">
    <property type="entry name" value="6-phosphogluconate dehydrogenase C-terminal domain-like"/>
    <property type="match status" value="1"/>
</dbReference>
<evidence type="ECO:0000256" key="1">
    <source>
        <dbReference type="ARBA" id="ARBA00009080"/>
    </source>
</evidence>
<accession>A0A3S4SBB9</accession>
<dbReference type="Gene3D" id="3.40.50.720">
    <property type="entry name" value="NAD(P)-binding Rossmann-like Domain"/>
    <property type="match status" value="1"/>
</dbReference>
<evidence type="ECO:0000259" key="6">
    <source>
        <dbReference type="Pfam" id="PF14833"/>
    </source>
</evidence>
<dbReference type="EC" id="1.1.1.60" evidence="7"/>
<dbReference type="Gene3D" id="1.10.1040.10">
    <property type="entry name" value="N-(1-d-carboxylethyl)-l-norvaline Dehydrogenase, domain 2"/>
    <property type="match status" value="1"/>
</dbReference>
<dbReference type="RefSeq" id="WP_145965902.1">
    <property type="nucleotide sequence ID" value="NZ_LR134355.1"/>
</dbReference>
<proteinExistence type="inferred from homology"/>
<feature type="active site" evidence="4">
    <location>
        <position position="152"/>
    </location>
</feature>
<dbReference type="GO" id="GO:0008679">
    <property type="term" value="F:2-hydroxy-3-oxopropionate reductase activity"/>
    <property type="evidence" value="ECO:0007669"/>
    <property type="project" value="UniProtKB-EC"/>
</dbReference>
<evidence type="ECO:0000313" key="7">
    <source>
        <dbReference type="EMBL" id="VEG49261.1"/>
    </source>
</evidence>
<dbReference type="InterPro" id="IPR006115">
    <property type="entry name" value="6PGDH_NADP-bd"/>
</dbReference>
<dbReference type="InterPro" id="IPR029154">
    <property type="entry name" value="HIBADH-like_NADP-bd"/>
</dbReference>
<feature type="domain" description="6-phosphogluconate dehydrogenase NADP-binding" evidence="5">
    <location>
        <begin position="1"/>
        <end position="143"/>
    </location>
</feature>
<sequence>MAQRILEAGHHLAVYARRPEQARPLIMRGAIAADSLGALAAHSEVLGVCVGTDDQVQQVADVVLPHMTAGSVLAVHSTVAPQLCVRLAAAAPHGVEVLDAPVSGGRARAFDGELTVMVGGPELPVQQSLPVFETFGSPVLHVGPLGSGQVLKLVNNYLFAAQVAVTEQAIVLCRELGLDVALSMTAIASSTGSSRANQMFVAGGCRSAFPRHSEGTTHGARLLAKDIALMDGLLADRKPPALLDSAARAGLAVAFEAGAADDRG</sequence>
<dbReference type="GO" id="GO:0050661">
    <property type="term" value="F:NADP binding"/>
    <property type="evidence" value="ECO:0007669"/>
    <property type="project" value="InterPro"/>
</dbReference>
<keyword evidence="2 7" id="KW-0560">Oxidoreductase</keyword>
<evidence type="ECO:0000259" key="5">
    <source>
        <dbReference type="Pfam" id="PF03446"/>
    </source>
</evidence>
<dbReference type="InterPro" id="IPR013328">
    <property type="entry name" value="6PGD_dom2"/>
</dbReference>
<evidence type="ECO:0000256" key="2">
    <source>
        <dbReference type="ARBA" id="ARBA00023002"/>
    </source>
</evidence>
<protein>
    <submittedName>
        <fullName evidence="7">Beta-hydroxyacid dehydrogenase</fullName>
        <ecNumber evidence="7">1.1.1.60</ecNumber>
    </submittedName>
</protein>
<gene>
    <name evidence="7" type="primary">garR_5</name>
    <name evidence="7" type="ORF">NCTC10485_03568</name>
</gene>
<name>A0A3S4SBB9_MYCCI</name>
<dbReference type="Pfam" id="PF03446">
    <property type="entry name" value="NAD_binding_2"/>
    <property type="match status" value="1"/>
</dbReference>
<evidence type="ECO:0000256" key="4">
    <source>
        <dbReference type="PIRSR" id="PIRSR000103-1"/>
    </source>
</evidence>
<dbReference type="AlphaFoldDB" id="A0A3S4SBB9"/>
<dbReference type="Proteomes" id="UP000282551">
    <property type="component" value="Chromosome"/>
</dbReference>
<keyword evidence="3" id="KW-0520">NAD</keyword>
<keyword evidence="8" id="KW-1185">Reference proteome</keyword>
<dbReference type="GO" id="GO:0051287">
    <property type="term" value="F:NAD binding"/>
    <property type="evidence" value="ECO:0007669"/>
    <property type="project" value="InterPro"/>
</dbReference>
<evidence type="ECO:0000256" key="3">
    <source>
        <dbReference type="ARBA" id="ARBA00023027"/>
    </source>
</evidence>
<dbReference type="SUPFAM" id="SSF51735">
    <property type="entry name" value="NAD(P)-binding Rossmann-fold domains"/>
    <property type="match status" value="1"/>
</dbReference>
<dbReference type="PANTHER" id="PTHR43060:SF15">
    <property type="entry name" value="3-HYDROXYISOBUTYRATE DEHYDROGENASE-LIKE 1, MITOCHONDRIAL-RELATED"/>
    <property type="match status" value="1"/>
</dbReference>
<dbReference type="InterPro" id="IPR015815">
    <property type="entry name" value="HIBADH-related"/>
</dbReference>
<comment type="similarity">
    <text evidence="1">Belongs to the HIBADH-related family.</text>
</comment>
<dbReference type="PIRSF" id="PIRSF000103">
    <property type="entry name" value="HIBADH"/>
    <property type="match status" value="1"/>
</dbReference>
<evidence type="ECO:0000313" key="8">
    <source>
        <dbReference type="Proteomes" id="UP000282551"/>
    </source>
</evidence>
<feature type="domain" description="3-hydroxyisobutyrate dehydrogenase-like NAD-binding" evidence="6">
    <location>
        <begin position="146"/>
        <end position="259"/>
    </location>
</feature>
<dbReference type="InterPro" id="IPR036291">
    <property type="entry name" value="NAD(P)-bd_dom_sf"/>
</dbReference>